<evidence type="ECO:0000259" key="11">
    <source>
        <dbReference type="SMART" id="SM00934"/>
    </source>
</evidence>
<feature type="active site" description="Proton donor" evidence="7">
    <location>
        <position position="65"/>
    </location>
</feature>
<feature type="binding site" evidence="7 9">
    <location>
        <position position="210"/>
    </location>
    <ligand>
        <name>substrate</name>
    </ligand>
</feature>
<feature type="binding site" evidence="7 9">
    <location>
        <position position="179"/>
    </location>
    <ligand>
        <name>substrate</name>
    </ligand>
</feature>
<evidence type="ECO:0000256" key="9">
    <source>
        <dbReference type="PIRSR" id="PIRSR614732-2"/>
    </source>
</evidence>
<keyword evidence="3 7" id="KW-0210">Decarboxylase</keyword>
<comment type="catalytic activity">
    <reaction evidence="6 7 10">
        <text>orotidine 5'-phosphate + H(+) = UMP + CO2</text>
        <dbReference type="Rhea" id="RHEA:11596"/>
        <dbReference type="ChEBI" id="CHEBI:15378"/>
        <dbReference type="ChEBI" id="CHEBI:16526"/>
        <dbReference type="ChEBI" id="CHEBI:57538"/>
        <dbReference type="ChEBI" id="CHEBI:57865"/>
        <dbReference type="EC" id="4.1.1.23"/>
    </reaction>
</comment>
<comment type="subunit">
    <text evidence="7">Homodimer.</text>
</comment>
<proteinExistence type="inferred from homology"/>
<dbReference type="InterPro" id="IPR011060">
    <property type="entry name" value="RibuloseP-bd_barrel"/>
</dbReference>
<dbReference type="InterPro" id="IPR018089">
    <property type="entry name" value="OMPdecase_AS"/>
</dbReference>
<dbReference type="EMBL" id="CAACVI010000052">
    <property type="protein sequence ID" value="VEN75439.1"/>
    <property type="molecule type" value="Genomic_DNA"/>
</dbReference>
<evidence type="ECO:0000256" key="1">
    <source>
        <dbReference type="ARBA" id="ARBA00002356"/>
    </source>
</evidence>
<feature type="active site" description="For OMPdecase activity" evidence="8">
    <location>
        <position position="63"/>
    </location>
</feature>
<comment type="function">
    <text evidence="1 7">Catalyzes the decarboxylation of orotidine 5'-monophosphate (OMP) to uridine 5'-monophosphate (UMP).</text>
</comment>
<evidence type="ECO:0000256" key="5">
    <source>
        <dbReference type="ARBA" id="ARBA00023239"/>
    </source>
</evidence>
<organism evidence="12">
    <name type="scientific">uncultured Desulfobacteraceae bacterium</name>
    <dbReference type="NCBI Taxonomy" id="218296"/>
    <lineage>
        <taxon>Bacteria</taxon>
        <taxon>Pseudomonadati</taxon>
        <taxon>Thermodesulfobacteriota</taxon>
        <taxon>Desulfobacteria</taxon>
        <taxon>Desulfobacterales</taxon>
        <taxon>Desulfobacteraceae</taxon>
        <taxon>environmental samples</taxon>
    </lineage>
</organism>
<gene>
    <name evidence="7 12" type="primary">pyrF</name>
    <name evidence="12" type="ORF">EPICR_90035</name>
</gene>
<dbReference type="GO" id="GO:0006207">
    <property type="term" value="P:'de novo' pyrimidine nucleobase biosynthetic process"/>
    <property type="evidence" value="ECO:0007669"/>
    <property type="project" value="InterPro"/>
</dbReference>
<feature type="binding site" evidence="7 9">
    <location>
        <position position="13"/>
    </location>
    <ligand>
        <name>substrate</name>
    </ligand>
</feature>
<evidence type="ECO:0000256" key="3">
    <source>
        <dbReference type="ARBA" id="ARBA00022793"/>
    </source>
</evidence>
<name>A0A484HL02_9BACT</name>
<dbReference type="SUPFAM" id="SSF51366">
    <property type="entry name" value="Ribulose-phoshate binding barrel"/>
    <property type="match status" value="1"/>
</dbReference>
<feature type="binding site" evidence="7 9">
    <location>
        <position position="35"/>
    </location>
    <ligand>
        <name>substrate</name>
    </ligand>
</feature>
<evidence type="ECO:0000256" key="6">
    <source>
        <dbReference type="ARBA" id="ARBA00049157"/>
    </source>
</evidence>
<dbReference type="PROSITE" id="PS00156">
    <property type="entry name" value="OMPDECASE"/>
    <property type="match status" value="1"/>
</dbReference>
<feature type="binding site" evidence="7 9">
    <location>
        <position position="211"/>
    </location>
    <ligand>
        <name>substrate</name>
    </ligand>
</feature>
<keyword evidence="4 7" id="KW-0665">Pyrimidine biosynthesis</keyword>
<dbReference type="InterPro" id="IPR047596">
    <property type="entry name" value="OMPdecase_bac"/>
</dbReference>
<feature type="domain" description="Orotidine 5'-phosphate decarboxylase" evidence="11">
    <location>
        <begin position="7"/>
        <end position="226"/>
    </location>
</feature>
<dbReference type="PANTHER" id="PTHR32119">
    <property type="entry name" value="OROTIDINE 5'-PHOSPHATE DECARBOXYLASE"/>
    <property type="match status" value="1"/>
</dbReference>
<dbReference type="InterPro" id="IPR001754">
    <property type="entry name" value="OMPdeCOase_dom"/>
</dbReference>
<sequence length="235" mass="24780">MRQAKDFIVFPLDVPSKDEALRLAGLLKGRVGMFKVGLELFIQEGPGIVEAVRSAGGAKIFLDLKLHDIPETVFKAMGRVAALGADFATVHFGESRRMAKAAVRGADGRVGVLGVTALTSVSDEDLRAAGLPDASALVLERAGEFHKAGCAGVVCSALEVKKVKEAFGKGFQAVTPGIRPGWEGVSRGDQKRVATPFDAVRDGSDHLVIGRPIRDARDPGRAADRVAEEIGRALG</sequence>
<dbReference type="PANTHER" id="PTHR32119:SF2">
    <property type="entry name" value="OROTIDINE 5'-PHOSPHATE DECARBOXYLASE"/>
    <property type="match status" value="1"/>
</dbReference>
<dbReference type="UniPathway" id="UPA00070">
    <property type="reaction ID" value="UER00120"/>
</dbReference>
<comment type="pathway">
    <text evidence="2 7 10">Pyrimidine metabolism; UMP biosynthesis via de novo pathway; UMP from orotate: step 2/2.</text>
</comment>
<feature type="binding site" evidence="7 9">
    <location>
        <position position="119"/>
    </location>
    <ligand>
        <name>substrate</name>
    </ligand>
</feature>
<feature type="active site" description="For OMPdecase activity" evidence="8">
    <location>
        <position position="65"/>
    </location>
</feature>
<dbReference type="AlphaFoldDB" id="A0A484HL02"/>
<reference evidence="12" key="1">
    <citation type="submission" date="2019-01" db="EMBL/GenBank/DDBJ databases">
        <authorList>
            <consortium name="Genoscope - CEA"/>
            <person name="William W."/>
        </authorList>
    </citation>
    <scope>NUCLEOTIDE SEQUENCE</scope>
    <source>
        <strain evidence="12">CR-1</strain>
    </source>
</reference>
<dbReference type="GO" id="GO:0005829">
    <property type="term" value="C:cytosol"/>
    <property type="evidence" value="ECO:0007669"/>
    <property type="project" value="TreeGrafter"/>
</dbReference>
<dbReference type="SMART" id="SM00934">
    <property type="entry name" value="OMPdecase"/>
    <property type="match status" value="1"/>
</dbReference>
<dbReference type="Pfam" id="PF00215">
    <property type="entry name" value="OMPdecase"/>
    <property type="match status" value="1"/>
</dbReference>
<dbReference type="InterPro" id="IPR014732">
    <property type="entry name" value="OMPdecase"/>
</dbReference>
<comment type="similarity">
    <text evidence="7">Belongs to the OMP decarboxylase family. Type 1 subfamily.</text>
</comment>
<feature type="active site" description="For OMPdecase activity" evidence="8">
    <location>
        <position position="68"/>
    </location>
</feature>
<dbReference type="CDD" id="cd04725">
    <property type="entry name" value="OMP_decarboxylase_like"/>
    <property type="match status" value="1"/>
</dbReference>
<dbReference type="NCBIfam" id="TIGR01740">
    <property type="entry name" value="pyrF"/>
    <property type="match status" value="1"/>
</dbReference>
<evidence type="ECO:0000313" key="12">
    <source>
        <dbReference type="EMBL" id="VEN75439.1"/>
    </source>
</evidence>
<evidence type="ECO:0000256" key="10">
    <source>
        <dbReference type="RuleBase" id="RU000512"/>
    </source>
</evidence>
<keyword evidence="5 7" id="KW-0456">Lyase</keyword>
<feature type="binding site" evidence="7 9">
    <location>
        <position position="190"/>
    </location>
    <ligand>
        <name>substrate</name>
    </ligand>
</feature>
<dbReference type="Gene3D" id="3.20.20.70">
    <property type="entry name" value="Aldolase class I"/>
    <property type="match status" value="1"/>
</dbReference>
<dbReference type="GO" id="GO:0044205">
    <property type="term" value="P:'de novo' UMP biosynthetic process"/>
    <property type="evidence" value="ECO:0007669"/>
    <property type="project" value="UniProtKB-UniRule"/>
</dbReference>
<dbReference type="EC" id="4.1.1.23" evidence="7"/>
<evidence type="ECO:0000256" key="2">
    <source>
        <dbReference type="ARBA" id="ARBA00004861"/>
    </source>
</evidence>
<evidence type="ECO:0000256" key="7">
    <source>
        <dbReference type="HAMAP-Rule" id="MF_01200"/>
    </source>
</evidence>
<dbReference type="HAMAP" id="MF_01200_B">
    <property type="entry name" value="OMPdecase_type1_B"/>
    <property type="match status" value="1"/>
</dbReference>
<evidence type="ECO:0000256" key="4">
    <source>
        <dbReference type="ARBA" id="ARBA00022975"/>
    </source>
</evidence>
<dbReference type="NCBIfam" id="NF001273">
    <property type="entry name" value="PRK00230.1"/>
    <property type="match status" value="1"/>
</dbReference>
<feature type="binding site" evidence="7">
    <location>
        <begin position="63"/>
        <end position="72"/>
    </location>
    <ligand>
        <name>substrate</name>
    </ligand>
</feature>
<evidence type="ECO:0000256" key="8">
    <source>
        <dbReference type="PIRSR" id="PIRSR614732-1"/>
    </source>
</evidence>
<dbReference type="GO" id="GO:0004590">
    <property type="term" value="F:orotidine-5'-phosphate decarboxylase activity"/>
    <property type="evidence" value="ECO:0007669"/>
    <property type="project" value="UniProtKB-UniRule"/>
</dbReference>
<protein>
    <recommendedName>
        <fullName evidence="7">Orotidine 5'-phosphate decarboxylase</fullName>
        <ecNumber evidence="7">4.1.1.23</ecNumber>
    </recommendedName>
    <alternativeName>
        <fullName evidence="7">OMP decarboxylase</fullName>
        <shortName evidence="7">OMPDCase</shortName>
        <shortName evidence="7">OMPdecase</shortName>
    </alternativeName>
</protein>
<accession>A0A484HL02</accession>
<dbReference type="InterPro" id="IPR013785">
    <property type="entry name" value="Aldolase_TIM"/>
</dbReference>